<name>A0ABQ1W6T2_9BACL</name>
<accession>A0ABQ1W6T2</accession>
<evidence type="ECO:0000313" key="1">
    <source>
        <dbReference type="EMBL" id="GGG17239.1"/>
    </source>
</evidence>
<reference evidence="2" key="1">
    <citation type="journal article" date="2019" name="Int. J. Syst. Evol. Microbiol.">
        <title>The Global Catalogue of Microorganisms (GCM) 10K type strain sequencing project: providing services to taxonomists for standard genome sequencing and annotation.</title>
        <authorList>
            <consortium name="The Broad Institute Genomics Platform"/>
            <consortium name="The Broad Institute Genome Sequencing Center for Infectious Disease"/>
            <person name="Wu L."/>
            <person name="Ma J."/>
        </authorList>
    </citation>
    <scope>NUCLEOTIDE SEQUENCE [LARGE SCALE GENOMIC DNA]</scope>
    <source>
        <strain evidence="2">CGMCC 1.15420</strain>
    </source>
</reference>
<proteinExistence type="predicted"/>
<protein>
    <recommendedName>
        <fullName evidence="3">DUF5643 domain-containing protein</fullName>
    </recommendedName>
</protein>
<gene>
    <name evidence="1" type="ORF">GCM10010913_44090</name>
</gene>
<organism evidence="1 2">
    <name type="scientific">Paenibacillus aceti</name>
    <dbReference type="NCBI Taxonomy" id="1820010"/>
    <lineage>
        <taxon>Bacteria</taxon>
        <taxon>Bacillati</taxon>
        <taxon>Bacillota</taxon>
        <taxon>Bacilli</taxon>
        <taxon>Bacillales</taxon>
        <taxon>Paenibacillaceae</taxon>
        <taxon>Paenibacillus</taxon>
    </lineage>
</organism>
<comment type="caution">
    <text evidence="1">The sequence shown here is derived from an EMBL/GenBank/DDBJ whole genome shotgun (WGS) entry which is preliminary data.</text>
</comment>
<dbReference type="PROSITE" id="PS51257">
    <property type="entry name" value="PROKAR_LIPOPROTEIN"/>
    <property type="match status" value="1"/>
</dbReference>
<sequence length="285" mass="31979">MRIRLVYLILILICVTFGFTVLSACTTEKSETFQSIQVQGKEGSEEMLGHTSIEKIKFTTTIYSMDLSSYAGKNVNKIPFYSAGKIDYLTEDTVKSFNEGHHPWLGHAETFISIKAANLVPDEYKEEDGIKRENIKIKALSDIAAIATITLGSSKYYEITMESSENTGGIFYITNIVLHTTIDEQPAVISQLEFEISGKIDGLEQDYFFYLVEDGHGFLADGKIVLQKNGEFKTKISIKPPTNGFGQISFYSDVNQNGEFDIEMDTQQKINSYDLVYDKPLVVSN</sequence>
<dbReference type="Proteomes" id="UP000608420">
    <property type="component" value="Unassembled WGS sequence"/>
</dbReference>
<evidence type="ECO:0000313" key="2">
    <source>
        <dbReference type="Proteomes" id="UP000608420"/>
    </source>
</evidence>
<dbReference type="EMBL" id="BMIW01000047">
    <property type="protein sequence ID" value="GGG17239.1"/>
    <property type="molecule type" value="Genomic_DNA"/>
</dbReference>
<evidence type="ECO:0008006" key="3">
    <source>
        <dbReference type="Google" id="ProtNLM"/>
    </source>
</evidence>
<dbReference type="RefSeq" id="WP_120460952.1">
    <property type="nucleotide sequence ID" value="NZ_BMIW01000047.1"/>
</dbReference>
<keyword evidence="2" id="KW-1185">Reference proteome</keyword>